<dbReference type="SUPFAM" id="SSF51735">
    <property type="entry name" value="NAD(P)-binding Rossmann-fold domains"/>
    <property type="match status" value="1"/>
</dbReference>
<dbReference type="SUPFAM" id="SSF55347">
    <property type="entry name" value="Glyceraldehyde-3-phosphate dehydrogenase-like, C-terminal domain"/>
    <property type="match status" value="1"/>
</dbReference>
<dbReference type="Pfam" id="PF22725">
    <property type="entry name" value="GFO_IDH_MocA_C3"/>
    <property type="match status" value="1"/>
</dbReference>
<dbReference type="Gene3D" id="3.30.360.10">
    <property type="entry name" value="Dihydrodipicolinate Reductase, domain 2"/>
    <property type="match status" value="1"/>
</dbReference>
<reference evidence="5 6" key="1">
    <citation type="submission" date="2022-05" db="EMBL/GenBank/DDBJ databases">
        <title>Seasonal and diel survey of microbial diversity of the Tyrrhenian coast.</title>
        <authorList>
            <person name="Gattoni G."/>
            <person name="Corral P."/>
        </authorList>
    </citation>
    <scope>NUCLEOTIDE SEQUENCE [LARGE SCALE GENOMIC DNA]</scope>
    <source>
        <strain evidence="5 6">V10</strain>
    </source>
</reference>
<evidence type="ECO:0000259" key="3">
    <source>
        <dbReference type="Pfam" id="PF01408"/>
    </source>
</evidence>
<dbReference type="InterPro" id="IPR036291">
    <property type="entry name" value="NAD(P)-bd_dom_sf"/>
</dbReference>
<dbReference type="Gene3D" id="3.40.50.720">
    <property type="entry name" value="NAD(P)-binding Rossmann-like Domain"/>
    <property type="match status" value="1"/>
</dbReference>
<evidence type="ECO:0000256" key="1">
    <source>
        <dbReference type="ARBA" id="ARBA00010928"/>
    </source>
</evidence>
<evidence type="ECO:0000313" key="6">
    <source>
        <dbReference type="Proteomes" id="UP001202550"/>
    </source>
</evidence>
<dbReference type="PANTHER" id="PTHR22604">
    <property type="entry name" value="OXIDOREDUCTASES"/>
    <property type="match status" value="1"/>
</dbReference>
<name>A0ABT0M0N8_9RHOB</name>
<evidence type="ECO:0000313" key="5">
    <source>
        <dbReference type="EMBL" id="MCL1628163.1"/>
    </source>
</evidence>
<accession>A0ABT0M0N8</accession>
<sequence length="320" mass="35096">MRWGILGAAKIARTDLAPAMQLARGTELVAIATRNAAKAAPFQALTPGLRVHENYDALLADPDVDAVYIPLPNDLHVEWSIRAAQAGKHVLCEKPIALQADQIDSLIAARDTSGKLIAEAFMVAHHPQWALVRDLLAQGVIGRLEHIEGCFTYTNRDLGNIRHDPAKGGGGLRDVGVYPCITARMATGAEPTRLRSDIRYQNGVDIFARVWADFPDFTMSFYCGMMQQRRQNMIFHGQDGWIELTAPFNGPVYGDARVEWLSDGRLHMERFNNVNQYALMLENFAASAETGTPFACPLELSRGNQAMIDAIFAAAGSSTS</sequence>
<dbReference type="EMBL" id="JALZWP010000004">
    <property type="protein sequence ID" value="MCL1628163.1"/>
    <property type="molecule type" value="Genomic_DNA"/>
</dbReference>
<organism evidence="5 6">
    <name type="scientific">Roseinatronobacter domitianus</name>
    <dbReference type="NCBI Taxonomy" id="2940293"/>
    <lineage>
        <taxon>Bacteria</taxon>
        <taxon>Pseudomonadati</taxon>
        <taxon>Pseudomonadota</taxon>
        <taxon>Alphaproteobacteria</taxon>
        <taxon>Rhodobacterales</taxon>
        <taxon>Paracoccaceae</taxon>
        <taxon>Roseinatronobacter</taxon>
    </lineage>
</organism>
<evidence type="ECO:0000259" key="4">
    <source>
        <dbReference type="Pfam" id="PF22725"/>
    </source>
</evidence>
<dbReference type="InterPro" id="IPR050984">
    <property type="entry name" value="Gfo/Idh/MocA_domain"/>
</dbReference>
<dbReference type="Proteomes" id="UP001202550">
    <property type="component" value="Unassembled WGS sequence"/>
</dbReference>
<dbReference type="PANTHER" id="PTHR22604:SF105">
    <property type="entry name" value="TRANS-1,2-DIHYDROBENZENE-1,2-DIOL DEHYDROGENASE"/>
    <property type="match status" value="1"/>
</dbReference>
<protein>
    <submittedName>
        <fullName evidence="5">Gfo/Idh/MocA family oxidoreductase</fullName>
    </submittedName>
</protein>
<evidence type="ECO:0000256" key="2">
    <source>
        <dbReference type="ARBA" id="ARBA00023002"/>
    </source>
</evidence>
<feature type="domain" description="Gfo/Idh/MocA-like oxidoreductase N-terminal" evidence="3">
    <location>
        <begin position="1"/>
        <end position="118"/>
    </location>
</feature>
<dbReference type="InterPro" id="IPR000683">
    <property type="entry name" value="Gfo/Idh/MocA-like_OxRdtase_N"/>
</dbReference>
<comment type="caution">
    <text evidence="5">The sequence shown here is derived from an EMBL/GenBank/DDBJ whole genome shotgun (WGS) entry which is preliminary data.</text>
</comment>
<dbReference type="Pfam" id="PF01408">
    <property type="entry name" value="GFO_IDH_MocA"/>
    <property type="match status" value="1"/>
</dbReference>
<keyword evidence="6" id="KW-1185">Reference proteome</keyword>
<dbReference type="InterPro" id="IPR055170">
    <property type="entry name" value="GFO_IDH_MocA-like_dom"/>
</dbReference>
<comment type="similarity">
    <text evidence="1">Belongs to the Gfo/Idh/MocA family.</text>
</comment>
<dbReference type="RefSeq" id="WP_249057175.1">
    <property type="nucleotide sequence ID" value="NZ_JALZWP010000004.1"/>
</dbReference>
<keyword evidence="2" id="KW-0560">Oxidoreductase</keyword>
<feature type="domain" description="GFO/IDH/MocA-like oxidoreductase" evidence="4">
    <location>
        <begin position="130"/>
        <end position="243"/>
    </location>
</feature>
<proteinExistence type="inferred from homology"/>
<gene>
    <name evidence="5" type="ORF">M3N55_05415</name>
</gene>